<dbReference type="Proteomes" id="UP000581688">
    <property type="component" value="Unassembled WGS sequence"/>
</dbReference>
<reference evidence="2 3" key="1">
    <citation type="submission" date="2020-08" db="EMBL/GenBank/DDBJ databases">
        <title>Genomic Encyclopedia of Type Strains, Phase IV (KMG-IV): sequencing the most valuable type-strain genomes for metagenomic binning, comparative biology and taxonomic classification.</title>
        <authorList>
            <person name="Goeker M."/>
        </authorList>
    </citation>
    <scope>NUCLEOTIDE SEQUENCE [LARGE SCALE GENOMIC DNA]</scope>
    <source>
        <strain evidence="2 3">DSM 19612</strain>
    </source>
</reference>
<protein>
    <submittedName>
        <fullName evidence="2">Lysophospholipase L1-like esterase</fullName>
    </submittedName>
</protein>
<organism evidence="2 3">
    <name type="scientific">Salirhabdus euzebyi</name>
    <dbReference type="NCBI Taxonomy" id="394506"/>
    <lineage>
        <taxon>Bacteria</taxon>
        <taxon>Bacillati</taxon>
        <taxon>Bacillota</taxon>
        <taxon>Bacilli</taxon>
        <taxon>Bacillales</taxon>
        <taxon>Bacillaceae</taxon>
        <taxon>Salirhabdus</taxon>
    </lineage>
</organism>
<dbReference type="SUPFAM" id="SSF52266">
    <property type="entry name" value="SGNH hydrolase"/>
    <property type="match status" value="1"/>
</dbReference>
<dbReference type="InterPro" id="IPR013830">
    <property type="entry name" value="SGNH_hydro"/>
</dbReference>
<evidence type="ECO:0000313" key="2">
    <source>
        <dbReference type="EMBL" id="MBB6453602.1"/>
    </source>
</evidence>
<sequence>MNRRPIFYLALGDSLTIGRGSRASADFVQLYQQWSEQSLKRQVVSEKFAKDGITSYAFKNSIETLPVIQQIEQADIITLTLGGNDFRRAWKVFTKSKNYDVLRSALFSTTKNIADILNRIKVIKEKVGKPYIVRVVNLYNPVKVPIAEQVVNTFNNQLAHLQTDYVKVANIYERFYGQKKQLLSIDGYHPNKYGYQVIAQALYELGYR</sequence>
<gene>
    <name evidence="2" type="ORF">HNQ94_002051</name>
</gene>
<keyword evidence="3" id="KW-1185">Reference proteome</keyword>
<dbReference type="InterPro" id="IPR036514">
    <property type="entry name" value="SGNH_hydro_sf"/>
</dbReference>
<dbReference type="EMBL" id="JACHGH010000005">
    <property type="protein sequence ID" value="MBB6453602.1"/>
    <property type="molecule type" value="Genomic_DNA"/>
</dbReference>
<dbReference type="RefSeq" id="WP_174496048.1">
    <property type="nucleotide sequence ID" value="NZ_CADDWK010000006.1"/>
</dbReference>
<name>A0A841Q5J7_9BACI</name>
<dbReference type="Pfam" id="PF13472">
    <property type="entry name" value="Lipase_GDSL_2"/>
    <property type="match status" value="1"/>
</dbReference>
<dbReference type="Gene3D" id="3.40.50.1110">
    <property type="entry name" value="SGNH hydrolase"/>
    <property type="match status" value="1"/>
</dbReference>
<proteinExistence type="predicted"/>
<feature type="domain" description="SGNH hydrolase-type esterase" evidence="1">
    <location>
        <begin position="10"/>
        <end position="197"/>
    </location>
</feature>
<evidence type="ECO:0000313" key="3">
    <source>
        <dbReference type="Proteomes" id="UP000581688"/>
    </source>
</evidence>
<dbReference type="AlphaFoldDB" id="A0A841Q5J7"/>
<evidence type="ECO:0000259" key="1">
    <source>
        <dbReference type="Pfam" id="PF13472"/>
    </source>
</evidence>
<comment type="caution">
    <text evidence="2">The sequence shown here is derived from an EMBL/GenBank/DDBJ whole genome shotgun (WGS) entry which is preliminary data.</text>
</comment>
<accession>A0A841Q5J7</accession>